<keyword evidence="4" id="KW-1185">Reference proteome</keyword>
<reference evidence="3" key="1">
    <citation type="submission" date="2020-03" db="EMBL/GenBank/DDBJ databases">
        <title>Castanea mollissima Vanexum genome sequencing.</title>
        <authorList>
            <person name="Staton M."/>
        </authorList>
    </citation>
    <scope>NUCLEOTIDE SEQUENCE</scope>
    <source>
        <tissue evidence="3">Leaf</tissue>
    </source>
</reference>
<comment type="caution">
    <text evidence="3">The sequence shown here is derived from an EMBL/GenBank/DDBJ whole genome shotgun (WGS) entry which is preliminary data.</text>
</comment>
<dbReference type="EMBL" id="JRKL02000079">
    <property type="protein sequence ID" value="KAF3975445.1"/>
    <property type="molecule type" value="Genomic_DNA"/>
</dbReference>
<evidence type="ECO:0000313" key="3">
    <source>
        <dbReference type="EMBL" id="KAF3975445.1"/>
    </source>
</evidence>
<evidence type="ECO:0000256" key="1">
    <source>
        <dbReference type="SAM" id="MobiDB-lite"/>
    </source>
</evidence>
<dbReference type="AlphaFoldDB" id="A0A8J4VY52"/>
<dbReference type="InterPro" id="IPR021369">
    <property type="entry name" value="DUF2985"/>
</dbReference>
<name>A0A8J4VY52_9ROSI</name>
<keyword evidence="2" id="KW-0472">Membrane</keyword>
<accession>A0A8J4VY52</accession>
<feature type="transmembrane region" description="Helical" evidence="2">
    <location>
        <begin position="125"/>
        <end position="148"/>
    </location>
</feature>
<dbReference type="PANTHER" id="PTHR31045">
    <property type="entry name" value="PLAC8 FAMILY PROTEIN-RELATED"/>
    <property type="match status" value="1"/>
</dbReference>
<evidence type="ECO:0000256" key="2">
    <source>
        <dbReference type="SAM" id="Phobius"/>
    </source>
</evidence>
<dbReference type="GO" id="GO:0009975">
    <property type="term" value="F:cyclase activity"/>
    <property type="evidence" value="ECO:0007669"/>
    <property type="project" value="TreeGrafter"/>
</dbReference>
<organism evidence="3 4">
    <name type="scientific">Castanea mollissima</name>
    <name type="common">Chinese chestnut</name>
    <dbReference type="NCBI Taxonomy" id="60419"/>
    <lineage>
        <taxon>Eukaryota</taxon>
        <taxon>Viridiplantae</taxon>
        <taxon>Streptophyta</taxon>
        <taxon>Embryophyta</taxon>
        <taxon>Tracheophyta</taxon>
        <taxon>Spermatophyta</taxon>
        <taxon>Magnoliopsida</taxon>
        <taxon>eudicotyledons</taxon>
        <taxon>Gunneridae</taxon>
        <taxon>Pentapetalae</taxon>
        <taxon>rosids</taxon>
        <taxon>fabids</taxon>
        <taxon>Fagales</taxon>
        <taxon>Fagaceae</taxon>
        <taxon>Castanea</taxon>
    </lineage>
</organism>
<feature type="transmembrane region" description="Helical" evidence="2">
    <location>
        <begin position="217"/>
        <end position="238"/>
    </location>
</feature>
<feature type="compositionally biased region" description="Polar residues" evidence="1">
    <location>
        <begin position="18"/>
        <end position="40"/>
    </location>
</feature>
<sequence length="291" mass="32073">MIPTSNGEDLMEVPEDLASSSTPYANTANGNGALQISTSRKGPLSDENPRRGNTGRLSIIPSNLASPSAKVQHNAEENDETPQSVPSSSSQGFQKRFSGILAKKINWESLMTIGKEWIKNPLNMVLFLWTICVAVSGTILFLVMTGMLNGALPKESQRDTWSEVNNQILNALFTLMCLYQHPELFHHLVLLCRWKPKDISALRNIYCKNGTYKPNEWAHMMVVVVLLHVSFFAQYALSSLGLGYKRSNRPAVGVVICLSVGIAASVVAAVYYILSPLRKEYVSGVDEEAQI</sequence>
<feature type="compositionally biased region" description="Polar residues" evidence="1">
    <location>
        <begin position="81"/>
        <end position="92"/>
    </location>
</feature>
<dbReference type="PANTHER" id="PTHR31045:SF21">
    <property type="entry name" value="PLAC8 FAMILY PROTEIN"/>
    <property type="match status" value="1"/>
</dbReference>
<gene>
    <name evidence="3" type="ORF">CMV_001290</name>
</gene>
<keyword evidence="2" id="KW-0812">Transmembrane</keyword>
<dbReference type="OrthoDB" id="1722937at2759"/>
<evidence type="ECO:0000313" key="4">
    <source>
        <dbReference type="Proteomes" id="UP000737018"/>
    </source>
</evidence>
<feature type="compositionally biased region" description="Polar residues" evidence="1">
    <location>
        <begin position="60"/>
        <end position="71"/>
    </location>
</feature>
<protein>
    <submittedName>
        <fullName evidence="3">Uncharacterized protein</fullName>
    </submittedName>
</protein>
<proteinExistence type="predicted"/>
<feature type="transmembrane region" description="Helical" evidence="2">
    <location>
        <begin position="250"/>
        <end position="274"/>
    </location>
</feature>
<dbReference type="GO" id="GO:0051762">
    <property type="term" value="P:sesquiterpene biosynthetic process"/>
    <property type="evidence" value="ECO:0007669"/>
    <property type="project" value="TreeGrafter"/>
</dbReference>
<keyword evidence="2" id="KW-1133">Transmembrane helix</keyword>
<dbReference type="Proteomes" id="UP000737018">
    <property type="component" value="Unassembled WGS sequence"/>
</dbReference>
<feature type="region of interest" description="Disordered" evidence="1">
    <location>
        <begin position="1"/>
        <end position="92"/>
    </location>
</feature>
<dbReference type="Pfam" id="PF11204">
    <property type="entry name" value="DUF2985"/>
    <property type="match status" value="1"/>
</dbReference>